<evidence type="ECO:0000313" key="2">
    <source>
        <dbReference type="Proteomes" id="UP001217325"/>
    </source>
</evidence>
<sequence>MSVHRCKLWRISAIATSSDRTYAAASWKAPSATLKNAPAMAASITLAAPGRAPTYRDWAAMGVRRLWTSSHTSSSPE</sequence>
<reference evidence="1" key="1">
    <citation type="submission" date="2023-02" db="EMBL/GenBank/DDBJ databases">
        <title>A novel hydrolase synthesized by Rhodococcus erythropolis HQ is responsible for the detoxification of Zearalenone.</title>
        <authorList>
            <person name="Hu J."/>
            <person name="Xu J."/>
        </authorList>
    </citation>
    <scope>NUCLEOTIDE SEQUENCE</scope>
    <source>
        <strain evidence="1">HQ</strain>
    </source>
</reference>
<accession>A0AAW6LUI9</accession>
<gene>
    <name evidence="1" type="ORF">PXH69_31780</name>
</gene>
<dbReference type="AlphaFoldDB" id="A0AAW6LUI9"/>
<dbReference type="EMBL" id="JARDXE010000029">
    <property type="protein sequence ID" value="MDE8649558.1"/>
    <property type="molecule type" value="Genomic_DNA"/>
</dbReference>
<comment type="caution">
    <text evidence="1">The sequence shown here is derived from an EMBL/GenBank/DDBJ whole genome shotgun (WGS) entry which is preliminary data.</text>
</comment>
<protein>
    <submittedName>
        <fullName evidence="1">Uncharacterized protein</fullName>
    </submittedName>
</protein>
<evidence type="ECO:0000313" key="1">
    <source>
        <dbReference type="EMBL" id="MDE8649558.1"/>
    </source>
</evidence>
<proteinExistence type="predicted"/>
<organism evidence="1 2">
    <name type="scientific">Rhodococcus qingshengii</name>
    <dbReference type="NCBI Taxonomy" id="334542"/>
    <lineage>
        <taxon>Bacteria</taxon>
        <taxon>Bacillati</taxon>
        <taxon>Actinomycetota</taxon>
        <taxon>Actinomycetes</taxon>
        <taxon>Mycobacteriales</taxon>
        <taxon>Nocardiaceae</taxon>
        <taxon>Rhodococcus</taxon>
        <taxon>Rhodococcus erythropolis group</taxon>
    </lineage>
</organism>
<name>A0AAW6LUI9_RHOSG</name>
<dbReference type="Proteomes" id="UP001217325">
    <property type="component" value="Unassembled WGS sequence"/>
</dbReference>